<dbReference type="EMBL" id="JASBQV010000015">
    <property type="protein sequence ID" value="MDI3235403.1"/>
    <property type="molecule type" value="Genomic_DNA"/>
</dbReference>
<keyword evidence="5" id="KW-0234">DNA repair</keyword>
<accession>A0ABT6R376</accession>
<dbReference type="InterPro" id="IPR036388">
    <property type="entry name" value="WH-like_DNA-bd_sf"/>
</dbReference>
<comment type="catalytic activity">
    <reaction evidence="6">
        <text>a 6-O-methyl-2'-deoxyguanosine in DNA + L-cysteinyl-[protein] = S-methyl-L-cysteinyl-[protein] + a 2'-deoxyguanosine in DNA</text>
        <dbReference type="Rhea" id="RHEA:24000"/>
        <dbReference type="Rhea" id="RHEA-COMP:10131"/>
        <dbReference type="Rhea" id="RHEA-COMP:10132"/>
        <dbReference type="Rhea" id="RHEA-COMP:11367"/>
        <dbReference type="Rhea" id="RHEA-COMP:11368"/>
        <dbReference type="ChEBI" id="CHEBI:29950"/>
        <dbReference type="ChEBI" id="CHEBI:82612"/>
        <dbReference type="ChEBI" id="CHEBI:85445"/>
        <dbReference type="ChEBI" id="CHEBI:85448"/>
        <dbReference type="EC" id="2.1.1.63"/>
    </reaction>
</comment>
<reference evidence="9 10" key="1">
    <citation type="submission" date="2023-04" db="EMBL/GenBank/DDBJ databases">
        <title>Antarctic isolates genomes.</title>
        <authorList>
            <person name="Dimov S.G."/>
        </authorList>
    </citation>
    <scope>NUCLEOTIDE SEQUENCE [LARGE SCALE GENOMIC DNA]</scope>
    <source>
        <strain evidence="9 10">AL19</strain>
    </source>
</reference>
<evidence type="ECO:0000313" key="9">
    <source>
        <dbReference type="EMBL" id="MDI3235403.1"/>
    </source>
</evidence>
<keyword evidence="4" id="KW-0227">DNA damage</keyword>
<dbReference type="NCBIfam" id="TIGR00589">
    <property type="entry name" value="ogt"/>
    <property type="match status" value="1"/>
</dbReference>
<evidence type="ECO:0000256" key="6">
    <source>
        <dbReference type="ARBA" id="ARBA00049348"/>
    </source>
</evidence>
<dbReference type="SUPFAM" id="SSF53155">
    <property type="entry name" value="Methylated DNA-protein cysteine methyltransferase domain"/>
    <property type="match status" value="1"/>
</dbReference>
<dbReference type="InterPro" id="IPR014048">
    <property type="entry name" value="MethylDNA_cys_MeTrfase_DNA-bd"/>
</dbReference>
<evidence type="ECO:0000256" key="2">
    <source>
        <dbReference type="ARBA" id="ARBA00022603"/>
    </source>
</evidence>
<dbReference type="Pfam" id="PF02870">
    <property type="entry name" value="Methyltransf_1N"/>
    <property type="match status" value="1"/>
</dbReference>
<evidence type="ECO:0000256" key="1">
    <source>
        <dbReference type="ARBA" id="ARBA00001286"/>
    </source>
</evidence>
<evidence type="ECO:0000259" key="8">
    <source>
        <dbReference type="Pfam" id="PF02870"/>
    </source>
</evidence>
<evidence type="ECO:0000313" key="10">
    <source>
        <dbReference type="Proteomes" id="UP001243286"/>
    </source>
</evidence>
<dbReference type="PANTHER" id="PTHR10815">
    <property type="entry name" value="METHYLATED-DNA--PROTEIN-CYSTEINE METHYLTRANSFERASE"/>
    <property type="match status" value="1"/>
</dbReference>
<evidence type="ECO:0000259" key="7">
    <source>
        <dbReference type="Pfam" id="PF01035"/>
    </source>
</evidence>
<proteinExistence type="predicted"/>
<dbReference type="Gene3D" id="1.10.10.10">
    <property type="entry name" value="Winged helix-like DNA-binding domain superfamily/Winged helix DNA-binding domain"/>
    <property type="match status" value="1"/>
</dbReference>
<organism evidence="9 10">
    <name type="scientific">Exiguobacterium antarcticum</name>
    <dbReference type="NCBI Taxonomy" id="132920"/>
    <lineage>
        <taxon>Bacteria</taxon>
        <taxon>Bacillati</taxon>
        <taxon>Bacillota</taxon>
        <taxon>Bacilli</taxon>
        <taxon>Bacillales</taxon>
        <taxon>Bacillales Family XII. Incertae Sedis</taxon>
        <taxon>Exiguobacterium</taxon>
    </lineage>
</organism>
<evidence type="ECO:0000256" key="5">
    <source>
        <dbReference type="ARBA" id="ARBA00023204"/>
    </source>
</evidence>
<dbReference type="InterPro" id="IPR008332">
    <property type="entry name" value="MethylG_MeTrfase_N"/>
</dbReference>
<keyword evidence="10" id="KW-1185">Reference proteome</keyword>
<dbReference type="Pfam" id="PF01035">
    <property type="entry name" value="DNA_binding_1"/>
    <property type="match status" value="1"/>
</dbReference>
<dbReference type="InterPro" id="IPR036631">
    <property type="entry name" value="MGMT_N_sf"/>
</dbReference>
<keyword evidence="3 9" id="KW-0808">Transferase</keyword>
<dbReference type="CDD" id="cd06445">
    <property type="entry name" value="ATase"/>
    <property type="match status" value="1"/>
</dbReference>
<feature type="domain" description="Methylated-DNA-[protein]-cysteine S-methyltransferase DNA binding" evidence="7">
    <location>
        <begin position="85"/>
        <end position="165"/>
    </location>
</feature>
<dbReference type="GO" id="GO:0032259">
    <property type="term" value="P:methylation"/>
    <property type="evidence" value="ECO:0007669"/>
    <property type="project" value="UniProtKB-KW"/>
</dbReference>
<dbReference type="InterPro" id="IPR036217">
    <property type="entry name" value="MethylDNA_cys_MeTrfase_DNAb"/>
</dbReference>
<dbReference type="GO" id="GO:0003908">
    <property type="term" value="F:methylated-DNA-[protein]-cysteine S-methyltransferase activity"/>
    <property type="evidence" value="ECO:0007669"/>
    <property type="project" value="UniProtKB-EC"/>
</dbReference>
<comment type="catalytic activity">
    <reaction evidence="1">
        <text>a 4-O-methyl-thymidine in DNA + L-cysteinyl-[protein] = a thymidine in DNA + S-methyl-L-cysteinyl-[protein]</text>
        <dbReference type="Rhea" id="RHEA:53428"/>
        <dbReference type="Rhea" id="RHEA-COMP:10131"/>
        <dbReference type="Rhea" id="RHEA-COMP:10132"/>
        <dbReference type="Rhea" id="RHEA-COMP:13555"/>
        <dbReference type="Rhea" id="RHEA-COMP:13556"/>
        <dbReference type="ChEBI" id="CHEBI:29950"/>
        <dbReference type="ChEBI" id="CHEBI:82612"/>
        <dbReference type="ChEBI" id="CHEBI:137386"/>
        <dbReference type="ChEBI" id="CHEBI:137387"/>
        <dbReference type="EC" id="2.1.1.63"/>
    </reaction>
</comment>
<comment type="caution">
    <text evidence="9">The sequence shown here is derived from an EMBL/GenBank/DDBJ whole genome shotgun (WGS) entry which is preliminary data.</text>
</comment>
<gene>
    <name evidence="9" type="ORF">QK289_10320</name>
</gene>
<dbReference type="EC" id="2.1.1.63" evidence="9"/>
<sequence length="173" mass="19714">MDLYFTTLNWNETSFPIAATDTGLCYVGALNEPRDLFSDWARKQLPRADLIEDPRIMQPYQEQLVEYLNGTRTHFSLPLHLIGTPFQLEVWNALCQIPYGVTATYSDIAERIYRPSATRAVGTAISKNRVLIVVPCHRIIGKKGDLTGYWGGLNMKRKLLEIERVSSSKLPFH</sequence>
<dbReference type="RefSeq" id="WP_014969393.1">
    <property type="nucleotide sequence ID" value="NZ_JANJYY010000059.1"/>
</dbReference>
<protein>
    <submittedName>
        <fullName evidence="9">Methylated-DNA--[protein]-cysteine S-methyltransferase</fullName>
        <ecNumber evidence="9">2.1.1.63</ecNumber>
    </submittedName>
</protein>
<name>A0ABT6R376_9BACL</name>
<dbReference type="Proteomes" id="UP001243286">
    <property type="component" value="Unassembled WGS sequence"/>
</dbReference>
<dbReference type="SUPFAM" id="SSF46767">
    <property type="entry name" value="Methylated DNA-protein cysteine methyltransferase, C-terminal domain"/>
    <property type="match status" value="1"/>
</dbReference>
<dbReference type="PROSITE" id="PS00374">
    <property type="entry name" value="MGMT"/>
    <property type="match status" value="1"/>
</dbReference>
<dbReference type="InterPro" id="IPR001497">
    <property type="entry name" value="MethylDNA_cys_MeTrfase_AS"/>
</dbReference>
<evidence type="ECO:0000256" key="4">
    <source>
        <dbReference type="ARBA" id="ARBA00022763"/>
    </source>
</evidence>
<dbReference type="PANTHER" id="PTHR10815:SF12">
    <property type="entry name" value="METHYLATED-DNA--PROTEIN-CYSTEINE METHYLTRANSFERASE, INDUCIBLE"/>
    <property type="match status" value="1"/>
</dbReference>
<keyword evidence="2 9" id="KW-0489">Methyltransferase</keyword>
<dbReference type="Gene3D" id="3.30.160.70">
    <property type="entry name" value="Methylated DNA-protein cysteine methyltransferase domain"/>
    <property type="match status" value="1"/>
</dbReference>
<feature type="domain" description="Methylguanine DNA methyltransferase ribonuclease-like" evidence="8">
    <location>
        <begin position="4"/>
        <end position="80"/>
    </location>
</feature>
<evidence type="ECO:0000256" key="3">
    <source>
        <dbReference type="ARBA" id="ARBA00022679"/>
    </source>
</evidence>